<dbReference type="SUPFAM" id="SSF102110">
    <property type="entry name" value="(2r)-phospho-3-sulfolactate synthase ComA"/>
    <property type="match status" value="1"/>
</dbReference>
<dbReference type="Gene3D" id="3.20.20.70">
    <property type="entry name" value="Aldolase class I"/>
    <property type="match status" value="1"/>
</dbReference>
<evidence type="ECO:0000313" key="2">
    <source>
        <dbReference type="EMBL" id="RFU65335.1"/>
    </source>
</evidence>
<protein>
    <submittedName>
        <fullName evidence="2">Phosphosulfolactate synthase</fullName>
    </submittedName>
</protein>
<keyword evidence="3" id="KW-1185">Reference proteome</keyword>
<organism evidence="2 3">
    <name type="scientific">Peribacillus glennii</name>
    <dbReference type="NCBI Taxonomy" id="2303991"/>
    <lineage>
        <taxon>Bacteria</taxon>
        <taxon>Bacillati</taxon>
        <taxon>Bacillota</taxon>
        <taxon>Bacilli</taxon>
        <taxon>Bacillales</taxon>
        <taxon>Bacillaceae</taxon>
        <taxon>Peribacillus</taxon>
    </lineage>
</organism>
<dbReference type="RefSeq" id="WP_117321510.1">
    <property type="nucleotide sequence ID" value="NZ_QVTD01000003.1"/>
</dbReference>
<comment type="similarity">
    <text evidence="1">Belongs to the phosphosulfolactate synthase family.</text>
</comment>
<accession>A0A372LGA5</accession>
<dbReference type="Pfam" id="PF02679">
    <property type="entry name" value="ComA"/>
    <property type="match status" value="1"/>
</dbReference>
<gene>
    <name evidence="2" type="ORF">D0466_05400</name>
</gene>
<dbReference type="EMBL" id="QVTD01000003">
    <property type="protein sequence ID" value="RFU65335.1"/>
    <property type="molecule type" value="Genomic_DNA"/>
</dbReference>
<dbReference type="PANTHER" id="PTHR48413">
    <property type="match status" value="1"/>
</dbReference>
<dbReference type="InterPro" id="IPR013785">
    <property type="entry name" value="Aldolase_TIM"/>
</dbReference>
<dbReference type="OrthoDB" id="7809088at2"/>
<reference evidence="2 3" key="1">
    <citation type="submission" date="2018-08" db="EMBL/GenBank/DDBJ databases">
        <title>Bacillus chawlae sp. nov., Bacillus glennii sp. nov., and Bacillus saganii sp. nov. Isolated from the Vehicle Assembly Building at Kennedy Space Center where the Viking Spacecraft were Assembled.</title>
        <authorList>
            <person name="Seuylemezian A."/>
            <person name="Vaishampayan P."/>
        </authorList>
    </citation>
    <scope>NUCLEOTIDE SEQUENCE [LARGE SCALE GENOMIC DNA]</scope>
    <source>
        <strain evidence="2 3">V44-8</strain>
    </source>
</reference>
<evidence type="ECO:0000256" key="1">
    <source>
        <dbReference type="ARBA" id="ARBA00010424"/>
    </source>
</evidence>
<sequence length="264" mass="29646">MNLTGLVLPNRENKPRTNGLTIVIDNGTPIQFFKDTINSAGDYIDFVKFGWGTSLVTRHLGEKIECLQENNIEYFFGGTLFEKYVSQGKVDNFYQYCKNYDCRFIEVSNGTIDITNKEKARFIRDFSTEFSIFSEIGKKDGDLAELQSDSEWLEYIHEDLEAGSTKVITEARESGTSGICSKDGTLRVGLIEQLLTSGIGLERLIFEAPTKKMQTFFINSAGSNVNLANIPFTDPIALETLRLGLRSDTFSLLNKQEIGYAGFK</sequence>
<evidence type="ECO:0000313" key="3">
    <source>
        <dbReference type="Proteomes" id="UP000262939"/>
    </source>
</evidence>
<dbReference type="PANTHER" id="PTHR48413:SF1">
    <property type="entry name" value="PROTEIN HEAT-STRESS-ASSOCIATED 32"/>
    <property type="match status" value="1"/>
</dbReference>
<proteinExistence type="inferred from homology"/>
<dbReference type="Proteomes" id="UP000262939">
    <property type="component" value="Unassembled WGS sequence"/>
</dbReference>
<comment type="caution">
    <text evidence="2">The sequence shown here is derived from an EMBL/GenBank/DDBJ whole genome shotgun (WGS) entry which is preliminary data.</text>
</comment>
<dbReference type="InterPro" id="IPR036112">
    <property type="entry name" value="ComA_synth_sf"/>
</dbReference>
<name>A0A372LGA5_9BACI</name>
<dbReference type="InterPro" id="IPR003830">
    <property type="entry name" value="ComA_synth"/>
</dbReference>
<dbReference type="AlphaFoldDB" id="A0A372LGA5"/>